<keyword evidence="3 6" id="KW-0808">Transferase</keyword>
<dbReference type="GO" id="GO:0030170">
    <property type="term" value="F:pyridoxal phosphate binding"/>
    <property type="evidence" value="ECO:0007669"/>
    <property type="project" value="InterPro"/>
</dbReference>
<dbReference type="Proteomes" id="UP000232164">
    <property type="component" value="Unassembled WGS sequence"/>
</dbReference>
<reference evidence="6 7" key="2">
    <citation type="submission" date="2017-12" db="EMBL/GenBank/DDBJ databases">
        <title>Genome sequence of Rhizobium sullae HCNT1 isolated from Sulla coronaria nodules and featuring peculiar denitrification phenotypes.</title>
        <authorList>
            <person name="De Diego-Diaz B."/>
            <person name="Treu L."/>
            <person name="Campanaro S."/>
            <person name="Da Silva Duarte V."/>
            <person name="Basaglia M."/>
            <person name="Favaro L."/>
            <person name="Casella S."/>
            <person name="Squartini A."/>
        </authorList>
    </citation>
    <scope>NUCLEOTIDE SEQUENCE [LARGE SCALE GENOMIC DNA]</scope>
    <source>
        <strain evidence="6 7">HCNT1</strain>
    </source>
</reference>
<dbReference type="PANTHER" id="PTHR43807">
    <property type="entry name" value="FI04487P"/>
    <property type="match status" value="1"/>
</dbReference>
<evidence type="ECO:0000313" key="6">
    <source>
        <dbReference type="EMBL" id="PKA39479.1"/>
    </source>
</evidence>
<organism evidence="6 7">
    <name type="scientific">Rhizobium sullae</name>
    <name type="common">Rhizobium hedysari</name>
    <dbReference type="NCBI Taxonomy" id="50338"/>
    <lineage>
        <taxon>Bacteria</taxon>
        <taxon>Pseudomonadati</taxon>
        <taxon>Pseudomonadota</taxon>
        <taxon>Alphaproteobacteria</taxon>
        <taxon>Hyphomicrobiales</taxon>
        <taxon>Rhizobiaceae</taxon>
        <taxon>Rhizobium/Agrobacterium group</taxon>
        <taxon>Rhizobium</taxon>
    </lineage>
</organism>
<dbReference type="Pfam" id="PF00155">
    <property type="entry name" value="Aminotran_1_2"/>
    <property type="match status" value="1"/>
</dbReference>
<dbReference type="InterPro" id="IPR051326">
    <property type="entry name" value="Kynurenine-oxoglutarate_AT"/>
</dbReference>
<dbReference type="EMBL" id="PIQN01000028">
    <property type="protein sequence ID" value="PKA39479.1"/>
    <property type="molecule type" value="Genomic_DNA"/>
</dbReference>
<comment type="caution">
    <text evidence="6">The sequence shown here is derived from an EMBL/GenBank/DDBJ whole genome shotgun (WGS) entry which is preliminary data.</text>
</comment>
<protein>
    <submittedName>
        <fullName evidence="6">Aminotransferase</fullName>
    </submittedName>
</protein>
<keyword evidence="2 6" id="KW-0032">Aminotransferase</keyword>
<sequence length="377" mass="40814">MPEATTLEEIASLARSHDAVNLAQGFPDTPGPADIRASAAAALIDGPNQYPPVRGMPELRSAVAAHYGEHQNFVLSPDQVLITSGGTEALAASILALVAPGDDVLVIEPMYDAYAPLVQRAGAAVRPVRLSPPCWRLDETALRKAMTPATRVLLLSQPANPMSRVFDDEERSILARFCVEHDLIVISDEVWEHILFDGAVHRSLASYPGMSARTVKLGSAGKILSLTGWKVGFVCAEAFLLDQVARMHQCLTFSTPPNLQTAVAYGLRRPKSEFIEERMRLAASRERLARQLSESGFAVLPSQATYFLYVDLPESGIRLNDAAFCRLAIVEAGVATIPVSLLYSASPLRTLIRICFARTDAVLDEGTKRLAVARGLV</sequence>
<comment type="cofactor">
    <cofactor evidence="1">
        <name>pyridoxal 5'-phosphate</name>
        <dbReference type="ChEBI" id="CHEBI:597326"/>
    </cofactor>
</comment>
<dbReference type="InterPro" id="IPR015421">
    <property type="entry name" value="PyrdxlP-dep_Trfase_major"/>
</dbReference>
<gene>
    <name evidence="6" type="ORF">CWR43_32395</name>
</gene>
<evidence type="ECO:0000256" key="1">
    <source>
        <dbReference type="ARBA" id="ARBA00001933"/>
    </source>
</evidence>
<evidence type="ECO:0000259" key="5">
    <source>
        <dbReference type="Pfam" id="PF00155"/>
    </source>
</evidence>
<dbReference type="SUPFAM" id="SSF53383">
    <property type="entry name" value="PLP-dependent transferases"/>
    <property type="match status" value="1"/>
</dbReference>
<dbReference type="InterPro" id="IPR015424">
    <property type="entry name" value="PyrdxlP-dep_Trfase"/>
</dbReference>
<accession>A0A2N0D049</accession>
<dbReference type="Gene3D" id="3.40.640.10">
    <property type="entry name" value="Type I PLP-dependent aspartate aminotransferase-like (Major domain)"/>
    <property type="match status" value="1"/>
</dbReference>
<dbReference type="CDD" id="cd00609">
    <property type="entry name" value="AAT_like"/>
    <property type="match status" value="1"/>
</dbReference>
<dbReference type="InterPro" id="IPR004839">
    <property type="entry name" value="Aminotransferase_I/II_large"/>
</dbReference>
<reference evidence="6 7" key="1">
    <citation type="submission" date="2017-11" db="EMBL/GenBank/DDBJ databases">
        <authorList>
            <person name="Han C.G."/>
        </authorList>
    </citation>
    <scope>NUCLEOTIDE SEQUENCE [LARGE SCALE GENOMIC DNA]</scope>
    <source>
        <strain evidence="6 7">HCNT1</strain>
    </source>
</reference>
<proteinExistence type="predicted"/>
<keyword evidence="4" id="KW-0663">Pyridoxal phosphate</keyword>
<dbReference type="AlphaFoldDB" id="A0A2N0D049"/>
<dbReference type="RefSeq" id="WP_100773036.1">
    <property type="nucleotide sequence ID" value="NZ_PIQN01000028.1"/>
</dbReference>
<evidence type="ECO:0000256" key="3">
    <source>
        <dbReference type="ARBA" id="ARBA00022679"/>
    </source>
</evidence>
<dbReference type="Gene3D" id="3.90.1150.10">
    <property type="entry name" value="Aspartate Aminotransferase, domain 1"/>
    <property type="match status" value="1"/>
</dbReference>
<dbReference type="PANTHER" id="PTHR43807:SF20">
    <property type="entry name" value="FI04487P"/>
    <property type="match status" value="1"/>
</dbReference>
<name>A0A2N0D049_RHISU</name>
<evidence type="ECO:0000256" key="4">
    <source>
        <dbReference type="ARBA" id="ARBA00022898"/>
    </source>
</evidence>
<feature type="domain" description="Aminotransferase class I/classII large" evidence="5">
    <location>
        <begin position="18"/>
        <end position="370"/>
    </location>
</feature>
<dbReference type="InterPro" id="IPR015422">
    <property type="entry name" value="PyrdxlP-dep_Trfase_small"/>
</dbReference>
<dbReference type="GO" id="GO:0016212">
    <property type="term" value="F:kynurenine-oxoglutarate transaminase activity"/>
    <property type="evidence" value="ECO:0007669"/>
    <property type="project" value="TreeGrafter"/>
</dbReference>
<evidence type="ECO:0000313" key="7">
    <source>
        <dbReference type="Proteomes" id="UP000232164"/>
    </source>
</evidence>
<evidence type="ECO:0000256" key="2">
    <source>
        <dbReference type="ARBA" id="ARBA00022576"/>
    </source>
</evidence>
<dbReference type="NCBIfam" id="NF006488">
    <property type="entry name" value="PRK08912.1"/>
    <property type="match status" value="1"/>
</dbReference>
<dbReference type="GO" id="GO:0005737">
    <property type="term" value="C:cytoplasm"/>
    <property type="evidence" value="ECO:0007669"/>
    <property type="project" value="TreeGrafter"/>
</dbReference>